<keyword evidence="2" id="KW-0808">Transferase</keyword>
<dbReference type="CDD" id="cd03784">
    <property type="entry name" value="GT1_Gtf-like"/>
    <property type="match status" value="1"/>
</dbReference>
<dbReference type="GO" id="GO:0080044">
    <property type="term" value="F:quercetin 7-O-glucosyltransferase activity"/>
    <property type="evidence" value="ECO:0007669"/>
    <property type="project" value="TreeGrafter"/>
</dbReference>
<dbReference type="AlphaFoldDB" id="A0A7C9CYR8"/>
<dbReference type="InterPro" id="IPR002213">
    <property type="entry name" value="UDP_glucos_trans"/>
</dbReference>
<evidence type="ECO:0000256" key="1">
    <source>
        <dbReference type="ARBA" id="ARBA00009995"/>
    </source>
</evidence>
<dbReference type="FunFam" id="3.40.50.2000:FF:000040">
    <property type="entry name" value="UDP-glycosyltransferase 76C1"/>
    <property type="match status" value="1"/>
</dbReference>
<protein>
    <submittedName>
        <fullName evidence="3">Uncharacterized protein</fullName>
    </submittedName>
</protein>
<dbReference type="FunFam" id="3.40.50.2000:FF:000120">
    <property type="entry name" value="UDP-glycosyltransferase 76C1"/>
    <property type="match status" value="1"/>
</dbReference>
<comment type="similarity">
    <text evidence="1">Belongs to the UDP-glycosyltransferase family.</text>
</comment>
<name>A0A7C9CYR8_OPUST</name>
<dbReference type="SUPFAM" id="SSF53756">
    <property type="entry name" value="UDP-Glycosyltransferase/glycogen phosphorylase"/>
    <property type="match status" value="1"/>
</dbReference>
<organism evidence="3">
    <name type="scientific">Opuntia streptacantha</name>
    <name type="common">Prickly pear cactus</name>
    <name type="synonym">Opuntia cardona</name>
    <dbReference type="NCBI Taxonomy" id="393608"/>
    <lineage>
        <taxon>Eukaryota</taxon>
        <taxon>Viridiplantae</taxon>
        <taxon>Streptophyta</taxon>
        <taxon>Embryophyta</taxon>
        <taxon>Tracheophyta</taxon>
        <taxon>Spermatophyta</taxon>
        <taxon>Magnoliopsida</taxon>
        <taxon>eudicotyledons</taxon>
        <taxon>Gunneridae</taxon>
        <taxon>Pentapetalae</taxon>
        <taxon>Caryophyllales</taxon>
        <taxon>Cactineae</taxon>
        <taxon>Cactaceae</taxon>
        <taxon>Opuntioideae</taxon>
        <taxon>Opuntia</taxon>
    </lineage>
</organism>
<dbReference type="Gene3D" id="3.40.50.2000">
    <property type="entry name" value="Glycogen Phosphorylase B"/>
    <property type="match status" value="2"/>
</dbReference>
<proteinExistence type="inferred from homology"/>
<dbReference type="EMBL" id="GISG01070822">
    <property type="protein sequence ID" value="MBA4629781.1"/>
    <property type="molecule type" value="Transcribed_RNA"/>
</dbReference>
<reference evidence="3" key="1">
    <citation type="journal article" date="2013" name="J. Plant Res.">
        <title>Effect of fungi and light on seed germination of three Opuntia species from semiarid lands of central Mexico.</title>
        <authorList>
            <person name="Delgado-Sanchez P."/>
            <person name="Jimenez-Bremont J.F."/>
            <person name="Guerrero-Gonzalez Mde L."/>
            <person name="Flores J."/>
        </authorList>
    </citation>
    <scope>NUCLEOTIDE SEQUENCE</scope>
    <source>
        <tissue evidence="3">Cladode</tissue>
    </source>
</reference>
<dbReference type="PANTHER" id="PTHR11926:SF1374">
    <property type="entry name" value="UDP-GLYCOSYLTRANSFERASE 76F1-RELATED"/>
    <property type="match status" value="1"/>
</dbReference>
<dbReference type="GO" id="GO:0080043">
    <property type="term" value="F:quercetin 3-O-glucosyltransferase activity"/>
    <property type="evidence" value="ECO:0007669"/>
    <property type="project" value="TreeGrafter"/>
</dbReference>
<accession>A0A7C9CYR8</accession>
<evidence type="ECO:0000313" key="3">
    <source>
        <dbReference type="EMBL" id="MBA4629781.1"/>
    </source>
</evidence>
<reference evidence="3" key="2">
    <citation type="submission" date="2020-07" db="EMBL/GenBank/DDBJ databases">
        <authorList>
            <person name="Vera ALvarez R."/>
            <person name="Arias-Moreno D.M."/>
            <person name="Jimenez-Jacinto V."/>
            <person name="Jimenez-Bremont J.F."/>
            <person name="Swaminathan K."/>
            <person name="Moose S.P."/>
            <person name="Guerrero-Gonzalez M.L."/>
            <person name="Marino-Ramirez L."/>
            <person name="Landsman D."/>
            <person name="Rodriguez-Kessler M."/>
            <person name="Delgado-Sanchez P."/>
        </authorList>
    </citation>
    <scope>NUCLEOTIDE SEQUENCE</scope>
    <source>
        <tissue evidence="3">Cladode</tissue>
    </source>
</reference>
<dbReference type="Pfam" id="PF00201">
    <property type="entry name" value="UDPGT"/>
    <property type="match status" value="1"/>
</dbReference>
<sequence length="457" mass="51553">MMLGCRVVLFPQPLVGHMNPMIHLANVLHSKGFSITIIHTRFNSPDPSKFPNFTFHFIEDALWKVKDNPPSEVLKILHDLNASCLAPFRGCLSQIIDASSSKEPVACLILDPFWQFAATVSEEFNLPRIALRTGGILASIVYDVLPLLREKGYFPLQEARQQEIVPEILPLKVKDLPSEEHHNTLVAMVEETKHCTQGIICNTYKELEGPDLDRFHQTFPSIPVFPLGPLHKHPSSNESSVVIQDQSYLTWLNKQAPNSVLYVSFGTLAVIGKEELLELAWGLANSEQPFLWVVRPKLTGSIENDVLLPKDFLRNVAGRSHIVQWVQQQQVLAHPSVGGFWTHCGWNSTIESISEGVPMICFPFFGDQRVNARQISDTWRIGLHLERGLERKEIERTIRTLMVEKEGKDMRERAATLKEKTKDCIGEGGSSYESLNRLTSHILSFSSAESVNLNHIE</sequence>
<dbReference type="PANTHER" id="PTHR11926">
    <property type="entry name" value="GLUCOSYL/GLUCURONOSYL TRANSFERASES"/>
    <property type="match status" value="1"/>
</dbReference>
<evidence type="ECO:0000256" key="2">
    <source>
        <dbReference type="ARBA" id="ARBA00022679"/>
    </source>
</evidence>